<proteinExistence type="predicted"/>
<name>A0A0A7GCH2_GEOAI</name>
<protein>
    <submittedName>
        <fullName evidence="1">Uncharacterized protein</fullName>
    </submittedName>
</protein>
<reference evidence="1 2" key="1">
    <citation type="journal article" date="2015" name="Appl. Environ. Microbiol.">
        <title>The Geoglobus acetivorans genome: Fe(III) reduction, acetate utilization, autotrophic growth, and degradation of aromatic compounds in a hyperthermophilic archaeon.</title>
        <authorList>
            <person name="Mardanov A.V."/>
            <person name="Slododkina G.B."/>
            <person name="Slobodkin A.I."/>
            <person name="Beletsky A.V."/>
            <person name="Gavrilov S.N."/>
            <person name="Kublanov I.V."/>
            <person name="Bonch-Osmolovskaya E.A."/>
            <person name="Skryabin K.G."/>
            <person name="Ravin N.V."/>
        </authorList>
    </citation>
    <scope>NUCLEOTIDE SEQUENCE [LARGE SCALE GENOMIC DNA]</scope>
    <source>
        <strain evidence="1 2">SBH6</strain>
    </source>
</reference>
<accession>A0A0A7GCH2</accession>
<dbReference type="STRING" id="565033.GACE_0657"/>
<organism evidence="1 2">
    <name type="scientific">Geoglobus acetivorans</name>
    <dbReference type="NCBI Taxonomy" id="565033"/>
    <lineage>
        <taxon>Archaea</taxon>
        <taxon>Methanobacteriati</taxon>
        <taxon>Methanobacteriota</taxon>
        <taxon>Archaeoglobi</taxon>
        <taxon>Archaeoglobales</taxon>
        <taxon>Archaeoglobaceae</taxon>
        <taxon>Geoglobus</taxon>
    </lineage>
</organism>
<evidence type="ECO:0000313" key="1">
    <source>
        <dbReference type="EMBL" id="AIY89709.1"/>
    </source>
</evidence>
<dbReference type="KEGG" id="gac:GACE_0657"/>
<evidence type="ECO:0000313" key="2">
    <source>
        <dbReference type="Proteomes" id="UP000030624"/>
    </source>
</evidence>
<gene>
    <name evidence="1" type="ORF">GACE_0657</name>
</gene>
<sequence>MKNTGAEKFSNFNKFDMFIYGTTTSGATITKYLTANYTIVNELINPNIFDPGEIASANATVLLDNGTYVLQVCTPNAICNVLDFVVG</sequence>
<dbReference type="AlphaFoldDB" id="A0A0A7GCH2"/>
<dbReference type="Proteomes" id="UP000030624">
    <property type="component" value="Chromosome"/>
</dbReference>
<dbReference type="HOGENOM" id="CLU_2475855_0_0_2"/>
<dbReference type="EMBL" id="CP009552">
    <property type="protein sequence ID" value="AIY89709.1"/>
    <property type="molecule type" value="Genomic_DNA"/>
</dbReference>
<dbReference type="eggNOG" id="arCOG01824">
    <property type="taxonomic scope" value="Archaea"/>
</dbReference>